<proteinExistence type="predicted"/>
<gene>
    <name evidence="1" type="ORF">ACFQE6_13935</name>
</gene>
<reference evidence="1 2" key="1">
    <citation type="journal article" date="2019" name="Int. J. Syst. Evol. Microbiol.">
        <title>The Global Catalogue of Microorganisms (GCM) 10K type strain sequencing project: providing services to taxonomists for standard genome sequencing and annotation.</title>
        <authorList>
            <consortium name="The Broad Institute Genomics Platform"/>
            <consortium name="The Broad Institute Genome Sequencing Center for Infectious Disease"/>
            <person name="Wu L."/>
            <person name="Ma J."/>
        </authorList>
    </citation>
    <scope>NUCLEOTIDE SEQUENCE [LARGE SCALE GENOMIC DNA]</scope>
    <source>
        <strain evidence="1 2">LMG 29247</strain>
    </source>
</reference>
<evidence type="ECO:0000313" key="1">
    <source>
        <dbReference type="EMBL" id="MFC6766050.1"/>
    </source>
</evidence>
<evidence type="ECO:0000313" key="2">
    <source>
        <dbReference type="Proteomes" id="UP001596383"/>
    </source>
</evidence>
<dbReference type="Proteomes" id="UP001596383">
    <property type="component" value="Unassembled WGS sequence"/>
</dbReference>
<keyword evidence="2" id="KW-1185">Reference proteome</keyword>
<protein>
    <submittedName>
        <fullName evidence="1">Uncharacterized protein</fullName>
    </submittedName>
</protein>
<comment type="caution">
    <text evidence="1">The sequence shown here is derived from an EMBL/GenBank/DDBJ whole genome shotgun (WGS) entry which is preliminary data.</text>
</comment>
<dbReference type="AlphaFoldDB" id="A0ABD5SL69"/>
<dbReference type="EMBL" id="JBHSWV010000210">
    <property type="protein sequence ID" value="MFC6766050.1"/>
    <property type="molecule type" value="Genomic_DNA"/>
</dbReference>
<accession>A0ABD5SL69</accession>
<name>A0ABD5SL69_9EURY</name>
<organism evidence="1 2">
    <name type="scientific">Natrinema soli</name>
    <dbReference type="NCBI Taxonomy" id="1930624"/>
    <lineage>
        <taxon>Archaea</taxon>
        <taxon>Methanobacteriati</taxon>
        <taxon>Methanobacteriota</taxon>
        <taxon>Stenosarchaea group</taxon>
        <taxon>Halobacteria</taxon>
        <taxon>Halobacteriales</taxon>
        <taxon>Natrialbaceae</taxon>
        <taxon>Natrinema</taxon>
    </lineage>
</organism>
<sequence>MSAEEFRTTLNTALSSAIAGNADLGEVDQALEDARGRIDEIRTARGEA</sequence>
<dbReference type="RefSeq" id="WP_273739043.1">
    <property type="nucleotide sequence ID" value="NZ_JAQIVI010000210.1"/>
</dbReference>